<dbReference type="InterPro" id="IPR016047">
    <property type="entry name" value="M23ase_b-sheet_dom"/>
</dbReference>
<dbReference type="Pfam" id="PF01551">
    <property type="entry name" value="Peptidase_M23"/>
    <property type="match status" value="1"/>
</dbReference>
<evidence type="ECO:0000256" key="2">
    <source>
        <dbReference type="SAM" id="SignalP"/>
    </source>
</evidence>
<protein>
    <submittedName>
        <fullName evidence="4">Septal ring factor EnvC (AmiA/AmiB activator)</fullName>
    </submittedName>
</protein>
<accession>A0A2M8WQ56</accession>
<dbReference type="Gene3D" id="2.70.70.10">
    <property type="entry name" value="Glucose Permease (Domain IIA)"/>
    <property type="match status" value="1"/>
</dbReference>
<evidence type="ECO:0000313" key="4">
    <source>
        <dbReference type="EMBL" id="PJI93069.1"/>
    </source>
</evidence>
<organism evidence="4 5">
    <name type="scientific">Yoonia maricola</name>
    <dbReference type="NCBI Taxonomy" id="420999"/>
    <lineage>
        <taxon>Bacteria</taxon>
        <taxon>Pseudomonadati</taxon>
        <taxon>Pseudomonadota</taxon>
        <taxon>Alphaproteobacteria</taxon>
        <taxon>Rhodobacterales</taxon>
        <taxon>Paracoccaceae</taxon>
        <taxon>Yoonia</taxon>
    </lineage>
</organism>
<dbReference type="Proteomes" id="UP000228531">
    <property type="component" value="Unassembled WGS sequence"/>
</dbReference>
<dbReference type="InterPro" id="IPR011055">
    <property type="entry name" value="Dup_hybrid_motif"/>
</dbReference>
<dbReference type="SUPFAM" id="SSF51261">
    <property type="entry name" value="Duplicated hybrid motif"/>
    <property type="match status" value="1"/>
</dbReference>
<feature type="signal peptide" evidence="2">
    <location>
        <begin position="1"/>
        <end position="17"/>
    </location>
</feature>
<sequence>MIRLSVFLICFATGLLAQQTAQEAAAQLQSARMQLEAADGARDRIAALTQTVQAYEAGLAAMRAEQRDIALREGILTEELELRTAEFAQLLGVLSAISRTPQPVLRTHPDGPLDTVRAGMLVADVTPGLEAEVARLDELLAETRRVRAAQDAAAQTLQDGLQGAQTARAALGQAVSERSDLPTRFSDDPVQTALLVASAETLDDFATQITAARPESPETLSPQGNLPLPVGGTVLPDDNSGRPGIRIAAAPRALVTAPAPATILFQGPLLNYGTVVILEPAADVMFVLAGFAEVFGQPGQVLPMGAPIGLLGDTNGLDDGILTDNLGNAAGQSLQALYLEVREGQTPVNPDAWFAVE</sequence>
<keyword evidence="5" id="KW-1185">Reference proteome</keyword>
<evidence type="ECO:0000256" key="1">
    <source>
        <dbReference type="SAM" id="Coils"/>
    </source>
</evidence>
<keyword evidence="1" id="KW-0175">Coiled coil</keyword>
<name>A0A2M8WQ56_9RHOB</name>
<feature type="chain" id="PRO_5014851030" evidence="2">
    <location>
        <begin position="18"/>
        <end position="357"/>
    </location>
</feature>
<evidence type="ECO:0000259" key="3">
    <source>
        <dbReference type="Pfam" id="PF01551"/>
    </source>
</evidence>
<feature type="coiled-coil region" evidence="1">
    <location>
        <begin position="18"/>
        <end position="65"/>
    </location>
</feature>
<feature type="domain" description="M23ase beta-sheet core" evidence="3">
    <location>
        <begin position="243"/>
        <end position="350"/>
    </location>
</feature>
<keyword evidence="2" id="KW-0732">Signal</keyword>
<dbReference type="OrthoDB" id="9809144at2"/>
<proteinExistence type="predicted"/>
<comment type="caution">
    <text evidence="4">The sequence shown here is derived from an EMBL/GenBank/DDBJ whole genome shotgun (WGS) entry which is preliminary data.</text>
</comment>
<dbReference type="RefSeq" id="WP_100367816.1">
    <property type="nucleotide sequence ID" value="NZ_PGTY01000001.1"/>
</dbReference>
<dbReference type="AlphaFoldDB" id="A0A2M8WQ56"/>
<reference evidence="4 5" key="1">
    <citation type="submission" date="2017-11" db="EMBL/GenBank/DDBJ databases">
        <title>Genomic Encyclopedia of Archaeal and Bacterial Type Strains, Phase II (KMG-II): From Individual Species to Whole Genera.</title>
        <authorList>
            <person name="Goeker M."/>
        </authorList>
    </citation>
    <scope>NUCLEOTIDE SEQUENCE [LARGE SCALE GENOMIC DNA]</scope>
    <source>
        <strain evidence="4 5">DSM 29128</strain>
    </source>
</reference>
<evidence type="ECO:0000313" key="5">
    <source>
        <dbReference type="Proteomes" id="UP000228531"/>
    </source>
</evidence>
<dbReference type="EMBL" id="PGTY01000001">
    <property type="protein sequence ID" value="PJI93069.1"/>
    <property type="molecule type" value="Genomic_DNA"/>
</dbReference>
<gene>
    <name evidence="4" type="ORF">BC777_1937</name>
</gene>